<dbReference type="EMBL" id="AZBY01000006">
    <property type="protein sequence ID" value="KDB01171.1"/>
    <property type="molecule type" value="Genomic_DNA"/>
</dbReference>
<dbReference type="Proteomes" id="UP000026921">
    <property type="component" value="Unassembled WGS sequence"/>
</dbReference>
<protein>
    <submittedName>
        <fullName evidence="2">Uncharacterized protein</fullName>
    </submittedName>
</protein>
<feature type="signal peptide" evidence="1">
    <location>
        <begin position="1"/>
        <end position="24"/>
    </location>
</feature>
<evidence type="ECO:0000313" key="2">
    <source>
        <dbReference type="EMBL" id="KDB01171.1"/>
    </source>
</evidence>
<evidence type="ECO:0000313" key="3">
    <source>
        <dbReference type="Proteomes" id="UP000026921"/>
    </source>
</evidence>
<dbReference type="RefSeq" id="WP_034534194.1">
    <property type="nucleotide sequence ID" value="NZ_AZBY01000006.1"/>
</dbReference>
<sequence length="190" mass="21002">MQKNNVFKLAIIFLLTLVVSTATVIPAANVRANANANEQQENISKVVYNDSINQATVNYFTDNNGQNFYNDLTNSLAAEGKYPESLELRWFDSAAVKVGVKAMILAMKRIGKKVWDAAIERVVKHIPTKETTKKALFKFLQFKSLMTALDIATGINGKIEDILTSILYKGVHIPKFIAGIIARAVVDIAL</sequence>
<dbReference type="AlphaFoldDB" id="A0A836YVN0"/>
<gene>
    <name evidence="2" type="ORF">LAKU_6c00290</name>
</gene>
<evidence type="ECO:0000256" key="1">
    <source>
        <dbReference type="SAM" id="SignalP"/>
    </source>
</evidence>
<accession>A0A836YVN0</accession>
<proteinExistence type="predicted"/>
<organism evidence="2 3">
    <name type="scientific">Apilactobacillus kunkeei EFB6</name>
    <dbReference type="NCBI Taxonomy" id="1419324"/>
    <lineage>
        <taxon>Bacteria</taxon>
        <taxon>Bacillati</taxon>
        <taxon>Bacillota</taxon>
        <taxon>Bacilli</taxon>
        <taxon>Lactobacillales</taxon>
        <taxon>Lactobacillaceae</taxon>
        <taxon>Apilactobacillus</taxon>
    </lineage>
</organism>
<comment type="caution">
    <text evidence="2">The sequence shown here is derived from an EMBL/GenBank/DDBJ whole genome shotgun (WGS) entry which is preliminary data.</text>
</comment>
<name>A0A836YVN0_9LACO</name>
<keyword evidence="1" id="KW-0732">Signal</keyword>
<feature type="chain" id="PRO_5038600935" evidence="1">
    <location>
        <begin position="25"/>
        <end position="190"/>
    </location>
</feature>
<reference evidence="2 3" key="1">
    <citation type="journal article" date="2015" name="Stand. Genomic Sci.">
        <title>High quality draft genome of Lactobacillus kunkeei EFB6, isolated from a German European foulbrood outbreak of honeybees.</title>
        <authorList>
            <person name="Djukic M."/>
            <person name="Poehlein A."/>
            <person name="Strauss J."/>
            <person name="Tann F.J."/>
            <person name="Leimbach A."/>
            <person name="Hoppert M."/>
            <person name="Daniel R."/>
        </authorList>
    </citation>
    <scope>NUCLEOTIDE SEQUENCE [LARGE SCALE GENOMIC DNA]</scope>
    <source>
        <strain evidence="2 3">EFB6</strain>
    </source>
</reference>